<dbReference type="InterPro" id="IPR013022">
    <property type="entry name" value="Xyl_isomerase-like_TIM-brl"/>
</dbReference>
<dbReference type="RefSeq" id="WP_217780953.1">
    <property type="nucleotide sequence ID" value="NZ_JAHOMJ010000037.1"/>
</dbReference>
<proteinExistence type="predicted"/>
<organism evidence="2 3">
    <name type="scientific">Clostridium innocuum</name>
    <dbReference type="NCBI Taxonomy" id="1522"/>
    <lineage>
        <taxon>Bacteria</taxon>
        <taxon>Bacillati</taxon>
        <taxon>Bacillota</taxon>
        <taxon>Clostridia</taxon>
        <taxon>Eubacteriales</taxon>
        <taxon>Clostridiaceae</taxon>
        <taxon>Clostridium</taxon>
    </lineage>
</organism>
<dbReference type="InterPro" id="IPR050312">
    <property type="entry name" value="IolE/XylAMocC-like"/>
</dbReference>
<evidence type="ECO:0000313" key="2">
    <source>
        <dbReference type="EMBL" id="MCR0231903.1"/>
    </source>
</evidence>
<evidence type="ECO:0000313" key="3">
    <source>
        <dbReference type="Proteomes" id="UP001203972"/>
    </source>
</evidence>
<dbReference type="AlphaFoldDB" id="A0AAP2UL22"/>
<dbReference type="Pfam" id="PF01261">
    <property type="entry name" value="AP_endonuc_2"/>
    <property type="match status" value="1"/>
</dbReference>
<sequence length="281" mass="32432">MNREIKLSAMNCHHRFYTLESFFANAKANGYSCVELWTGPQHFYMDYHGYETIAKLKDLEHQYGIKIIGICPEQTNPKPNNMAVRDSDMQLQVEHYFKNAIDAAVEIKANQVVVTSGWAFLNEPREDAYQRSVKMLQKISEYAEQKGMLLAVEALQRNESVLVNSVEELQHLLKEVQRDALKVCLDTGAMAMAGNTIQQYFDVFHDDIIHAHFVDVKADTTHLAWGDGERNMKEDLQVFIQNEYHGVLSVECVNSQYFENPSVADEQSIQQYQKYMKELYV</sequence>
<keyword evidence="2" id="KW-0413">Isomerase</keyword>
<dbReference type="PANTHER" id="PTHR12110">
    <property type="entry name" value="HYDROXYPYRUVATE ISOMERASE"/>
    <property type="match status" value="1"/>
</dbReference>
<dbReference type="Proteomes" id="UP001203972">
    <property type="component" value="Unassembled WGS sequence"/>
</dbReference>
<reference evidence="2" key="1">
    <citation type="journal article" date="2022" name="Clin. Infect. Dis.">
        <title>Association between Clostridium innocuum and antibiotic-associated diarrhea in adults and children: A cross-sectional study and comparative genomics analysis.</title>
        <authorList>
            <person name="Cherny K.E."/>
            <person name="Muscat E.B."/>
            <person name="Balaji A."/>
            <person name="Mukherjee J."/>
            <person name="Ozer E.A."/>
            <person name="Angarone M.P."/>
            <person name="Hauser A.R."/>
            <person name="Sichel J.S."/>
            <person name="Amponsah E."/>
            <person name="Kociolek L.K."/>
        </authorList>
    </citation>
    <scope>NUCLEOTIDE SEQUENCE</scope>
    <source>
        <strain evidence="2">NU1-AC-029v</strain>
    </source>
</reference>
<comment type="caution">
    <text evidence="2">The sequence shown here is derived from an EMBL/GenBank/DDBJ whole genome shotgun (WGS) entry which is preliminary data.</text>
</comment>
<name>A0AAP2UL22_CLOIN</name>
<dbReference type="PANTHER" id="PTHR12110:SF53">
    <property type="entry name" value="BLR5974 PROTEIN"/>
    <property type="match status" value="1"/>
</dbReference>
<gene>
    <name evidence="2" type="ORF">MKC95_03875</name>
</gene>
<accession>A0AAP2UL22</accession>
<protein>
    <submittedName>
        <fullName evidence="2">Sugar phosphate isomerase/epimerase</fullName>
    </submittedName>
</protein>
<dbReference type="GO" id="GO:0016853">
    <property type="term" value="F:isomerase activity"/>
    <property type="evidence" value="ECO:0007669"/>
    <property type="project" value="UniProtKB-KW"/>
</dbReference>
<evidence type="ECO:0000259" key="1">
    <source>
        <dbReference type="Pfam" id="PF01261"/>
    </source>
</evidence>
<feature type="domain" description="Xylose isomerase-like TIM barrel" evidence="1">
    <location>
        <begin position="23"/>
        <end position="276"/>
    </location>
</feature>
<dbReference type="EMBL" id="JAKTMA010000005">
    <property type="protein sequence ID" value="MCR0231903.1"/>
    <property type="molecule type" value="Genomic_DNA"/>
</dbReference>